<dbReference type="Pfam" id="PF07791">
    <property type="entry name" value="Imm11"/>
    <property type="match status" value="1"/>
</dbReference>
<dbReference type="EMBL" id="LGAP01000007">
    <property type="protein sequence ID" value="KOF18490.1"/>
    <property type="molecule type" value="Genomic_DNA"/>
</dbReference>
<dbReference type="AlphaFoldDB" id="A0A0L8BVA6"/>
<proteinExistence type="predicted"/>
<evidence type="ECO:0000313" key="2">
    <source>
        <dbReference type="EMBL" id="KOF18490.1"/>
    </source>
</evidence>
<comment type="caution">
    <text evidence="2">The sequence shown here is derived from an EMBL/GenBank/DDBJ whole genome shotgun (WGS) entry which is preliminary data.</text>
</comment>
<evidence type="ECO:0000313" key="3">
    <source>
        <dbReference type="Proteomes" id="UP000037425"/>
    </source>
</evidence>
<organism evidence="2 3">
    <name type="scientific">Ensifer adhaerens</name>
    <name type="common">Sinorhizobium morelense</name>
    <dbReference type="NCBI Taxonomy" id="106592"/>
    <lineage>
        <taxon>Bacteria</taxon>
        <taxon>Pseudomonadati</taxon>
        <taxon>Pseudomonadota</taxon>
        <taxon>Alphaproteobacteria</taxon>
        <taxon>Hyphomicrobiales</taxon>
        <taxon>Rhizobiaceae</taxon>
        <taxon>Sinorhizobium/Ensifer group</taxon>
        <taxon>Ensifer</taxon>
    </lineage>
</organism>
<reference evidence="3" key="1">
    <citation type="submission" date="2015-07" db="EMBL/GenBank/DDBJ databases">
        <title>Whole genome sequence of an Ensifer adhaerens strain isolated from a cave pool in the Wind Cave National Park.</title>
        <authorList>
            <person name="Eng W.W.H."/>
            <person name="Gan H.M."/>
            <person name="Barton H.A."/>
            <person name="Savka M.A."/>
        </authorList>
    </citation>
    <scope>NUCLEOTIDE SEQUENCE [LARGE SCALE GENOMIC DNA]</scope>
    <source>
        <strain evidence="3">SD006</strain>
    </source>
</reference>
<dbReference type="OrthoDB" id="7675848at2"/>
<name>A0A0L8BVA6_ENSAD</name>
<feature type="domain" description="Immunity MXAN-0049 protein" evidence="1">
    <location>
        <begin position="52"/>
        <end position="194"/>
    </location>
</feature>
<dbReference type="InterPro" id="IPR012433">
    <property type="entry name" value="Imm11"/>
</dbReference>
<accession>A0A0L8BVA6</accession>
<sequence length="208" mass="23177">MTQSQNARVWASRAFMDSTRIKGFTADPLPSGMSLGQMAELNETGERMSAEHFPKEIFAKYPDKKEKKQADLVLAAGAVVVSAACADVLRQFDLGHSSLYPIKLFQHDRKTPVEGEYFCLNIGERKDVFRPEHSPLVKVLGSGRLKMPPYLQDDDIAVSPAALCGPDLWVSPPLIRMFFLSDRLTEALRAAKMSRVFGFRACRIVQGN</sequence>
<gene>
    <name evidence="2" type="ORF">AC244_14105</name>
</gene>
<dbReference type="Proteomes" id="UP000037425">
    <property type="component" value="Unassembled WGS sequence"/>
</dbReference>
<evidence type="ECO:0000259" key="1">
    <source>
        <dbReference type="Pfam" id="PF07791"/>
    </source>
</evidence>
<dbReference type="PATRIC" id="fig|106592.7.peg.7074"/>
<dbReference type="RefSeq" id="WP_053249450.1">
    <property type="nucleotide sequence ID" value="NZ_LGAP01000007.1"/>
</dbReference>
<protein>
    <recommendedName>
        <fullName evidence="1">Immunity MXAN-0049 protein domain-containing protein</fullName>
    </recommendedName>
</protein>